<dbReference type="AlphaFoldDB" id="S9TH13"/>
<accession>S9TH13</accession>
<reference evidence="2 3" key="1">
    <citation type="journal article" date="2013" name="PLoS ONE">
        <title>Predicting the Proteins of Angomonas deanei, Strigomonas culicis and Their Respective Endosymbionts Reveals New Aspects of the Trypanosomatidae Family.</title>
        <authorList>
            <person name="Motta M.C."/>
            <person name="Martins A.C."/>
            <person name="de Souza S.S."/>
            <person name="Catta-Preta C.M."/>
            <person name="Silva R."/>
            <person name="Klein C.C."/>
            <person name="de Almeida L.G."/>
            <person name="de Lima Cunha O."/>
            <person name="Ciapina L.P."/>
            <person name="Brocchi M."/>
            <person name="Colabardini A.C."/>
            <person name="de Araujo Lima B."/>
            <person name="Machado C.R."/>
            <person name="de Almeida Soares C.M."/>
            <person name="Probst C.M."/>
            <person name="de Menezes C.B."/>
            <person name="Thompson C.E."/>
            <person name="Bartholomeu D.C."/>
            <person name="Gradia D.F."/>
            <person name="Pavoni D.P."/>
            <person name="Grisard E.C."/>
            <person name="Fantinatti-Garboggini F."/>
            <person name="Marchini F.K."/>
            <person name="Rodrigues-Luiz G.F."/>
            <person name="Wagner G."/>
            <person name="Goldman G.H."/>
            <person name="Fietto J.L."/>
            <person name="Elias M.C."/>
            <person name="Goldman M.H."/>
            <person name="Sagot M.F."/>
            <person name="Pereira M."/>
            <person name="Stoco P.H."/>
            <person name="de Mendonca-Neto R.P."/>
            <person name="Teixeira S.M."/>
            <person name="Maciel T.E."/>
            <person name="de Oliveira Mendes T.A."/>
            <person name="Urmenyi T.P."/>
            <person name="de Souza W."/>
            <person name="Schenkman S."/>
            <person name="de Vasconcelos A.T."/>
        </authorList>
    </citation>
    <scope>NUCLEOTIDE SEQUENCE [LARGE SCALE GENOMIC DNA]</scope>
</reference>
<protein>
    <submittedName>
        <fullName evidence="2">Uncharacterized protein</fullName>
    </submittedName>
</protein>
<evidence type="ECO:0000256" key="1">
    <source>
        <dbReference type="SAM" id="MobiDB-lite"/>
    </source>
</evidence>
<proteinExistence type="predicted"/>
<keyword evidence="3" id="KW-1185">Reference proteome</keyword>
<dbReference type="EMBL" id="ATMH01011933">
    <property type="protein sequence ID" value="EPY15593.1"/>
    <property type="molecule type" value="Genomic_DNA"/>
</dbReference>
<evidence type="ECO:0000313" key="3">
    <source>
        <dbReference type="Proteomes" id="UP000015354"/>
    </source>
</evidence>
<organism evidence="2 3">
    <name type="scientific">Strigomonas culicis</name>
    <dbReference type="NCBI Taxonomy" id="28005"/>
    <lineage>
        <taxon>Eukaryota</taxon>
        <taxon>Discoba</taxon>
        <taxon>Euglenozoa</taxon>
        <taxon>Kinetoplastea</taxon>
        <taxon>Metakinetoplastina</taxon>
        <taxon>Trypanosomatida</taxon>
        <taxon>Trypanosomatidae</taxon>
        <taxon>Strigomonadinae</taxon>
        <taxon>Strigomonas</taxon>
    </lineage>
</organism>
<name>S9TH13_9TRYP</name>
<sequence length="201" mass="22190">MGLTDTAPRDDAPQFIHARVPVEIADLKVRLGAERLRHLTDLRGRRGENGRDRLKGLPQQLVARADENDSRLHVRGSVRGSRKEQRRARRCRRAVGAVRGLRAEVGGATARPRGANATVARLHVQDAAQAMRGRTLPQMRRRCSRRQAPGGMCTCTRRLGVVPVVQVQKVGPLHAHPRKAVRGKGREGHNDGVRGVLHEAL</sequence>
<gene>
    <name evidence="2" type="ORF">STCU_11903</name>
</gene>
<dbReference type="Proteomes" id="UP000015354">
    <property type="component" value="Unassembled WGS sequence"/>
</dbReference>
<feature type="compositionally biased region" description="Basic and acidic residues" evidence="1">
    <location>
        <begin position="184"/>
        <end position="201"/>
    </location>
</feature>
<feature type="region of interest" description="Disordered" evidence="1">
    <location>
        <begin position="179"/>
        <end position="201"/>
    </location>
</feature>
<evidence type="ECO:0000313" key="2">
    <source>
        <dbReference type="EMBL" id="EPY15593.1"/>
    </source>
</evidence>
<comment type="caution">
    <text evidence="2">The sequence shown here is derived from an EMBL/GenBank/DDBJ whole genome shotgun (WGS) entry which is preliminary data.</text>
</comment>